<dbReference type="AlphaFoldDB" id="A0A2I0B1Y9"/>
<name>A0A2I0B1Y9_9ASPA</name>
<accession>A0A2I0B1Y9</accession>
<gene>
    <name evidence="1" type="ORF">AXF42_Ash008637</name>
</gene>
<evidence type="ECO:0000313" key="2">
    <source>
        <dbReference type="Proteomes" id="UP000236161"/>
    </source>
</evidence>
<organism evidence="1 2">
    <name type="scientific">Apostasia shenzhenica</name>
    <dbReference type="NCBI Taxonomy" id="1088818"/>
    <lineage>
        <taxon>Eukaryota</taxon>
        <taxon>Viridiplantae</taxon>
        <taxon>Streptophyta</taxon>
        <taxon>Embryophyta</taxon>
        <taxon>Tracheophyta</taxon>
        <taxon>Spermatophyta</taxon>
        <taxon>Magnoliopsida</taxon>
        <taxon>Liliopsida</taxon>
        <taxon>Asparagales</taxon>
        <taxon>Orchidaceae</taxon>
        <taxon>Apostasioideae</taxon>
        <taxon>Apostasia</taxon>
    </lineage>
</organism>
<keyword evidence="2" id="KW-1185">Reference proteome</keyword>
<evidence type="ECO:0000313" key="1">
    <source>
        <dbReference type="EMBL" id="PKA61806.1"/>
    </source>
</evidence>
<sequence>MVEVDVTQYYFNKIFISLESKTGFRQPIKFDKFPLYYTHCSKLDHSTELCYI</sequence>
<protein>
    <submittedName>
        <fullName evidence="1">Uncharacterized protein</fullName>
    </submittedName>
</protein>
<dbReference type="EMBL" id="KZ451923">
    <property type="protein sequence ID" value="PKA61806.1"/>
    <property type="molecule type" value="Genomic_DNA"/>
</dbReference>
<dbReference type="Proteomes" id="UP000236161">
    <property type="component" value="Unassembled WGS sequence"/>
</dbReference>
<reference evidence="1 2" key="1">
    <citation type="journal article" date="2017" name="Nature">
        <title>The Apostasia genome and the evolution of orchids.</title>
        <authorList>
            <person name="Zhang G.Q."/>
            <person name="Liu K.W."/>
            <person name="Li Z."/>
            <person name="Lohaus R."/>
            <person name="Hsiao Y.Y."/>
            <person name="Niu S.C."/>
            <person name="Wang J.Y."/>
            <person name="Lin Y.C."/>
            <person name="Xu Q."/>
            <person name="Chen L.J."/>
            <person name="Yoshida K."/>
            <person name="Fujiwara S."/>
            <person name="Wang Z.W."/>
            <person name="Zhang Y.Q."/>
            <person name="Mitsuda N."/>
            <person name="Wang M."/>
            <person name="Liu G.H."/>
            <person name="Pecoraro L."/>
            <person name="Huang H.X."/>
            <person name="Xiao X.J."/>
            <person name="Lin M."/>
            <person name="Wu X.Y."/>
            <person name="Wu W.L."/>
            <person name="Chen Y.Y."/>
            <person name="Chang S.B."/>
            <person name="Sakamoto S."/>
            <person name="Ohme-Takagi M."/>
            <person name="Yagi M."/>
            <person name="Zeng S.J."/>
            <person name="Shen C.Y."/>
            <person name="Yeh C.M."/>
            <person name="Luo Y.B."/>
            <person name="Tsai W.C."/>
            <person name="Van de Peer Y."/>
            <person name="Liu Z.J."/>
        </authorList>
    </citation>
    <scope>NUCLEOTIDE SEQUENCE [LARGE SCALE GENOMIC DNA]</scope>
    <source>
        <strain evidence="2">cv. Shenzhen</strain>
        <tissue evidence="1">Stem</tissue>
    </source>
</reference>
<proteinExistence type="predicted"/>